<evidence type="ECO:0000313" key="9">
    <source>
        <dbReference type="Proteomes" id="UP000245119"/>
    </source>
</evidence>
<dbReference type="PANTHER" id="PTHR45951">
    <property type="entry name" value="PROTEIN DISPATCHED-RELATED"/>
    <property type="match status" value="1"/>
</dbReference>
<evidence type="ECO:0000256" key="6">
    <source>
        <dbReference type="SAM" id="MobiDB-lite"/>
    </source>
</evidence>
<dbReference type="GO" id="GO:0022857">
    <property type="term" value="F:transmembrane transporter activity"/>
    <property type="evidence" value="ECO:0007669"/>
    <property type="project" value="TreeGrafter"/>
</dbReference>
<keyword evidence="5" id="KW-0325">Glycoprotein</keyword>
<evidence type="ECO:0000256" key="7">
    <source>
        <dbReference type="SAM" id="Phobius"/>
    </source>
</evidence>
<feature type="compositionally biased region" description="Acidic residues" evidence="6">
    <location>
        <begin position="104"/>
        <end position="115"/>
    </location>
</feature>
<evidence type="ECO:0000256" key="2">
    <source>
        <dbReference type="ARBA" id="ARBA00022692"/>
    </source>
</evidence>
<evidence type="ECO:0000256" key="1">
    <source>
        <dbReference type="ARBA" id="ARBA00004141"/>
    </source>
</evidence>
<comment type="subcellular location">
    <subcellularLocation>
        <location evidence="1">Membrane</location>
        <topology evidence="1">Multi-pass membrane protein</topology>
    </subcellularLocation>
</comment>
<keyword evidence="2 7" id="KW-0812">Transmembrane</keyword>
<dbReference type="OrthoDB" id="193905at2759"/>
<dbReference type="PANTHER" id="PTHR45951:SF3">
    <property type="entry name" value="PROTEIN DISPATCHED"/>
    <property type="match status" value="1"/>
</dbReference>
<dbReference type="AlphaFoldDB" id="A0A2T7NXB2"/>
<dbReference type="Proteomes" id="UP000245119">
    <property type="component" value="Linkage Group LG8"/>
</dbReference>
<keyword evidence="9" id="KW-1185">Reference proteome</keyword>
<organism evidence="8 9">
    <name type="scientific">Pomacea canaliculata</name>
    <name type="common">Golden apple snail</name>
    <dbReference type="NCBI Taxonomy" id="400727"/>
    <lineage>
        <taxon>Eukaryota</taxon>
        <taxon>Metazoa</taxon>
        <taxon>Spiralia</taxon>
        <taxon>Lophotrochozoa</taxon>
        <taxon>Mollusca</taxon>
        <taxon>Gastropoda</taxon>
        <taxon>Caenogastropoda</taxon>
        <taxon>Architaenioglossa</taxon>
        <taxon>Ampullarioidea</taxon>
        <taxon>Ampullariidae</taxon>
        <taxon>Pomacea</taxon>
    </lineage>
</organism>
<keyword evidence="4 7" id="KW-0472">Membrane</keyword>
<dbReference type="EMBL" id="PZQS01000008">
    <property type="protein sequence ID" value="PVD25782.1"/>
    <property type="molecule type" value="Genomic_DNA"/>
</dbReference>
<dbReference type="STRING" id="400727.A0A2T7NXB2"/>
<comment type="caution">
    <text evidence="8">The sequence shown here is derived from an EMBL/GenBank/DDBJ whole genome shotgun (WGS) entry which is preliminary data.</text>
</comment>
<evidence type="ECO:0000256" key="3">
    <source>
        <dbReference type="ARBA" id="ARBA00022989"/>
    </source>
</evidence>
<feature type="region of interest" description="Disordered" evidence="6">
    <location>
        <begin position="76"/>
        <end position="121"/>
    </location>
</feature>
<keyword evidence="3 7" id="KW-1133">Transmembrane helix</keyword>
<dbReference type="GO" id="GO:0016020">
    <property type="term" value="C:membrane"/>
    <property type="evidence" value="ECO:0007669"/>
    <property type="project" value="UniProtKB-SubCell"/>
</dbReference>
<reference evidence="8 9" key="1">
    <citation type="submission" date="2018-04" db="EMBL/GenBank/DDBJ databases">
        <title>The genome of golden apple snail Pomacea canaliculata provides insight into stress tolerance and invasive adaptation.</title>
        <authorList>
            <person name="Liu C."/>
            <person name="Liu B."/>
            <person name="Ren Y."/>
            <person name="Zhang Y."/>
            <person name="Wang H."/>
            <person name="Li S."/>
            <person name="Jiang F."/>
            <person name="Yin L."/>
            <person name="Zhang G."/>
            <person name="Qian W."/>
            <person name="Fan W."/>
        </authorList>
    </citation>
    <scope>NUCLEOTIDE SEQUENCE [LARGE SCALE GENOMIC DNA]</scope>
    <source>
        <strain evidence="8">SZHN2017</strain>
        <tissue evidence="8">Muscle</tissue>
    </source>
</reference>
<accession>A0A2T7NXB2</accession>
<proteinExistence type="predicted"/>
<evidence type="ECO:0000256" key="5">
    <source>
        <dbReference type="ARBA" id="ARBA00023180"/>
    </source>
</evidence>
<dbReference type="InterPro" id="IPR052081">
    <property type="entry name" value="Dispatched_Hh_regulator"/>
</dbReference>
<evidence type="ECO:0000256" key="4">
    <source>
        <dbReference type="ARBA" id="ARBA00023136"/>
    </source>
</evidence>
<gene>
    <name evidence="8" type="ORF">C0Q70_13442</name>
</gene>
<protein>
    <submittedName>
        <fullName evidence="8">Uncharacterized protein</fullName>
    </submittedName>
</protein>
<sequence>MNNYARILAHYPYVVLLVVLVVTATCLVVSITLPRNLDFRQPTAGFEPRGTEIGERLTAYHNLMDNAGSNVNLHPFTQGGTGETSGSRVGPDLYRTDDEGGITAEEEEEEEEEADGSGNLSSFDKHLSQHFDADKYFCGLPSESDVVKRGTCGLSIARDGGSLLSAVRLRSICHLEEEYFDTYPGYKASCETPCSGCRACCRRLSLPNFVALLAGKTSCRNLTDDDVGTAFRLLSACAGYYHNLTLEATCSSPAGQKLWYNDFQEEATGLGCPGVPTRCTSATLSSPCLHYLADHQFLLRPPVPKSDPPLTYVATFLTPGGGCPGQRGTVRTSGEFAEGVPGGGDHGGILRRQGHLVRKIPGG</sequence>
<evidence type="ECO:0000313" key="8">
    <source>
        <dbReference type="EMBL" id="PVD25782.1"/>
    </source>
</evidence>
<name>A0A2T7NXB2_POMCA</name>
<feature type="transmembrane region" description="Helical" evidence="7">
    <location>
        <begin position="12"/>
        <end position="33"/>
    </location>
</feature>
<dbReference type="GO" id="GO:0007224">
    <property type="term" value="P:smoothened signaling pathway"/>
    <property type="evidence" value="ECO:0007669"/>
    <property type="project" value="TreeGrafter"/>
</dbReference>